<gene>
    <name evidence="2" type="ORF">DW68_018150</name>
</gene>
<dbReference type="GO" id="GO:0003677">
    <property type="term" value="F:DNA binding"/>
    <property type="evidence" value="ECO:0007669"/>
    <property type="project" value="UniProtKB-KW"/>
</dbReference>
<feature type="compositionally biased region" description="Basic and acidic residues" evidence="1">
    <location>
        <begin position="67"/>
        <end position="80"/>
    </location>
</feature>
<evidence type="ECO:0000313" key="2">
    <source>
        <dbReference type="EMBL" id="ALN20475.1"/>
    </source>
</evidence>
<keyword evidence="2" id="KW-0238">DNA-binding</keyword>
<dbReference type="InterPro" id="IPR010982">
    <property type="entry name" value="Lambda_DNA-bd_dom_sf"/>
</dbReference>
<accession>A0ABM5W065</accession>
<name>A0ABM5W065_ECTME</name>
<feature type="region of interest" description="Disordered" evidence="1">
    <location>
        <begin position="67"/>
        <end position="89"/>
    </location>
</feature>
<organism evidence="2 3">
    <name type="scientific">Ectopseudomonas mendocina S5.2</name>
    <dbReference type="NCBI Taxonomy" id="1225174"/>
    <lineage>
        <taxon>Bacteria</taxon>
        <taxon>Pseudomonadati</taxon>
        <taxon>Pseudomonadota</taxon>
        <taxon>Gammaproteobacteria</taxon>
        <taxon>Pseudomonadales</taxon>
        <taxon>Pseudomonadaceae</taxon>
        <taxon>Ectopseudomonas</taxon>
    </lineage>
</organism>
<proteinExistence type="predicted"/>
<dbReference type="Gene3D" id="1.10.260.40">
    <property type="entry name" value="lambda repressor-like DNA-binding domains"/>
    <property type="match status" value="1"/>
</dbReference>
<protein>
    <submittedName>
        <fullName evidence="2">DNA-binding protein</fullName>
    </submittedName>
</protein>
<evidence type="ECO:0000256" key="1">
    <source>
        <dbReference type="SAM" id="MobiDB-lite"/>
    </source>
</evidence>
<dbReference type="Proteomes" id="UP000028530">
    <property type="component" value="Chromosome"/>
</dbReference>
<reference evidence="2 3" key="1">
    <citation type="submission" date="2015-11" db="EMBL/GenBank/DDBJ databases">
        <authorList>
            <person name="Chong T.M."/>
            <person name="Chan K.G."/>
            <person name="Dessaux Y."/>
        </authorList>
    </citation>
    <scope>NUCLEOTIDE SEQUENCE [LARGE SCALE GENOMIC DNA]</scope>
    <source>
        <strain evidence="2 3">S5.2</strain>
    </source>
</reference>
<dbReference type="EMBL" id="CP013124">
    <property type="protein sequence ID" value="ALN20475.1"/>
    <property type="molecule type" value="Genomic_DNA"/>
</dbReference>
<evidence type="ECO:0000313" key="3">
    <source>
        <dbReference type="Proteomes" id="UP000028530"/>
    </source>
</evidence>
<keyword evidence="3" id="KW-1185">Reference proteome</keyword>
<sequence length="89" mass="9950">MDAVRDRALQLIKRIGPKQLSELGGKNHDRWKNISRGAIRISTVEVGVLAEAYPEYALWLISGRIEPENGHRSPDYDEANRNLANPNAG</sequence>